<dbReference type="AlphaFoldDB" id="A0AAE6ELX0"/>
<dbReference type="InterPro" id="IPR054613">
    <property type="entry name" value="Peptidase_S78_dom"/>
</dbReference>
<evidence type="ECO:0000256" key="3">
    <source>
        <dbReference type="ARBA" id="ARBA00022801"/>
    </source>
</evidence>
<evidence type="ECO:0000256" key="2">
    <source>
        <dbReference type="ARBA" id="ARBA00022670"/>
    </source>
</evidence>
<name>A0AAE6ELX0_AGRTU</name>
<proteinExistence type="predicted"/>
<evidence type="ECO:0000313" key="5">
    <source>
        <dbReference type="EMBL" id="QCM02041.1"/>
    </source>
</evidence>
<evidence type="ECO:0000259" key="4">
    <source>
        <dbReference type="Pfam" id="PF04586"/>
    </source>
</evidence>
<protein>
    <submittedName>
        <fullName evidence="5">HK97 family phage prohead protease</fullName>
    </submittedName>
</protein>
<evidence type="ECO:0000313" key="6">
    <source>
        <dbReference type="Proteomes" id="UP000298646"/>
    </source>
</evidence>
<keyword evidence="2 5" id="KW-0645">Protease</keyword>
<keyword evidence="1" id="KW-1188">Viral release from host cell</keyword>
<accession>A0AAE6ELX0</accession>
<dbReference type="NCBIfam" id="TIGR01543">
    <property type="entry name" value="proheadase_HK97"/>
    <property type="match status" value="1"/>
</dbReference>
<dbReference type="GO" id="GO:0008233">
    <property type="term" value="F:peptidase activity"/>
    <property type="evidence" value="ECO:0007669"/>
    <property type="project" value="UniProtKB-KW"/>
</dbReference>
<keyword evidence="3" id="KW-0378">Hydrolase</keyword>
<dbReference type="InterPro" id="IPR006433">
    <property type="entry name" value="Prohead_protease"/>
</dbReference>
<reference evidence="5 6" key="1">
    <citation type="submission" date="2019-04" db="EMBL/GenBank/DDBJ databases">
        <title>Complete genome sequence of Agrobacterium tumefaciens CFBP6624.</title>
        <authorList>
            <person name="Haryono M."/>
            <person name="Lin Y.-C."/>
            <person name="Lai E.-M."/>
            <person name="Kuo C.-H."/>
        </authorList>
    </citation>
    <scope>NUCLEOTIDE SEQUENCE [LARGE SCALE GENOMIC DNA]</scope>
    <source>
        <strain evidence="5 6">CFBP6624</strain>
    </source>
</reference>
<dbReference type="Pfam" id="PF04586">
    <property type="entry name" value="Peptidase_S78"/>
    <property type="match status" value="1"/>
</dbReference>
<dbReference type="GO" id="GO:0006508">
    <property type="term" value="P:proteolysis"/>
    <property type="evidence" value="ECO:0007669"/>
    <property type="project" value="UniProtKB-KW"/>
</dbReference>
<feature type="domain" description="Prohead serine protease" evidence="4">
    <location>
        <begin position="17"/>
        <end position="171"/>
    </location>
</feature>
<evidence type="ECO:0000256" key="1">
    <source>
        <dbReference type="ARBA" id="ARBA00022612"/>
    </source>
</evidence>
<gene>
    <name evidence="5" type="ORF">CFBP6624_17650</name>
</gene>
<dbReference type="Proteomes" id="UP000298646">
    <property type="component" value="Chromosome linear"/>
</dbReference>
<dbReference type="EMBL" id="CP039908">
    <property type="protein sequence ID" value="QCM02041.1"/>
    <property type="molecule type" value="Genomic_DNA"/>
</dbReference>
<sequence>MMTGKIEREIRALVRPVETRADGEKMTVAGYAAVFGQETDIAEEFIEVIEPGAFERSINGEDVLALYQHNPCCILGRKSAGTLRLKEDNKGLAVEIDLPNTTNGRDVRELIQRGDISGMSFGFYVPDTLSEKWDFSVEPPRRRILNVELYEVSIVANPAYSGTSVALRSRDNARAASEIRSILPASRLRMKVGIDLALRK</sequence>
<organism evidence="5 6">
    <name type="scientific">Agrobacterium tumefaciens</name>
    <dbReference type="NCBI Taxonomy" id="358"/>
    <lineage>
        <taxon>Bacteria</taxon>
        <taxon>Pseudomonadati</taxon>
        <taxon>Pseudomonadota</taxon>
        <taxon>Alphaproteobacteria</taxon>
        <taxon>Hyphomicrobiales</taxon>
        <taxon>Rhizobiaceae</taxon>
        <taxon>Rhizobium/Agrobacterium group</taxon>
        <taxon>Agrobacterium</taxon>
        <taxon>Agrobacterium tumefaciens complex</taxon>
    </lineage>
</organism>